<gene>
    <name evidence="1" type="ORF">A3K86_05005</name>
</gene>
<evidence type="ECO:0000313" key="1">
    <source>
        <dbReference type="EMBL" id="OAN18805.1"/>
    </source>
</evidence>
<comment type="caution">
    <text evidence="1">The sequence shown here is derived from an EMBL/GenBank/DDBJ whole genome shotgun (WGS) entry which is preliminary data.</text>
</comment>
<name>A0A178KPF4_9GAMM</name>
<dbReference type="Pfam" id="PF19795">
    <property type="entry name" value="DUF6279"/>
    <property type="match status" value="1"/>
</dbReference>
<keyword evidence="2" id="KW-1185">Reference proteome</keyword>
<proteinExistence type="predicted"/>
<sequence>MIVAAVLLLTGCVLRLGYNTLDFWIPYYVSDYVSLNSSQEKSFESDLDLALAEHREKELPKIHRLISELQQDLKQPLSFNQIRGYHFKFTAIGQESATIFVPTFSRMLRSLDQTQRQQFNQKIADDIEKIRQERAVLTTKQKITKRSQALQKTAKDWLGSLTNKQRTLLTELAGYQVEMEPTFFSIRENFLTDWKALMAQPQSAAFQQELKRTVHDLLAFENPTAEQELEFYLNRRFDVMRRLNHSLSDDQRQHMQALLTDLRKDIAALIYQ</sequence>
<reference evidence="1 2" key="1">
    <citation type="submission" date="2016-03" db="EMBL/GenBank/DDBJ databases">
        <title>Photobacterium proteolyticum sp. nov. a protease producing bacterium isolated from ocean sediments of Laizhou Bay.</title>
        <authorList>
            <person name="Li Y."/>
        </authorList>
    </citation>
    <scope>NUCLEOTIDE SEQUENCE [LARGE SCALE GENOMIC DNA]</scope>
    <source>
        <strain evidence="1 2">R-40508</strain>
    </source>
</reference>
<dbReference type="AlphaFoldDB" id="A0A178KPF4"/>
<dbReference type="Proteomes" id="UP000078503">
    <property type="component" value="Unassembled WGS sequence"/>
</dbReference>
<evidence type="ECO:0008006" key="3">
    <source>
        <dbReference type="Google" id="ProtNLM"/>
    </source>
</evidence>
<protein>
    <recommendedName>
        <fullName evidence="3">Lipoprotein</fullName>
    </recommendedName>
</protein>
<dbReference type="EMBL" id="LVHF01000012">
    <property type="protein sequence ID" value="OAN18805.1"/>
    <property type="molecule type" value="Genomic_DNA"/>
</dbReference>
<dbReference type="STRING" id="858640.A3K86_05005"/>
<evidence type="ECO:0000313" key="2">
    <source>
        <dbReference type="Proteomes" id="UP000078503"/>
    </source>
</evidence>
<accession>A0A178KPF4</accession>
<dbReference type="OrthoDB" id="5918733at2"/>
<organism evidence="1 2">
    <name type="scientific">Photobacterium jeanii</name>
    <dbReference type="NCBI Taxonomy" id="858640"/>
    <lineage>
        <taxon>Bacteria</taxon>
        <taxon>Pseudomonadati</taxon>
        <taxon>Pseudomonadota</taxon>
        <taxon>Gammaproteobacteria</taxon>
        <taxon>Vibrionales</taxon>
        <taxon>Vibrionaceae</taxon>
        <taxon>Photobacterium</taxon>
    </lineage>
</organism>